<dbReference type="Pfam" id="PF01272">
    <property type="entry name" value="GreA_GreB"/>
    <property type="match status" value="1"/>
</dbReference>
<dbReference type="InterPro" id="IPR001437">
    <property type="entry name" value="Tscrpt_elong_fac_GreA/B_C"/>
</dbReference>
<dbReference type="HOGENOM" id="CLU_120358_1_1_6"/>
<dbReference type="InterPro" id="IPR036953">
    <property type="entry name" value="GreA/GreB_C_sf"/>
</dbReference>
<dbReference type="STRING" id="472759.Nhal_3360"/>
<proteinExistence type="predicted"/>
<evidence type="ECO:0000259" key="1">
    <source>
        <dbReference type="Pfam" id="PF01272"/>
    </source>
</evidence>
<evidence type="ECO:0000313" key="2">
    <source>
        <dbReference type="EMBL" id="ADE16395.1"/>
    </source>
</evidence>
<dbReference type="SUPFAM" id="SSF54534">
    <property type="entry name" value="FKBP-like"/>
    <property type="match status" value="1"/>
</dbReference>
<dbReference type="OrthoDB" id="192847at2"/>
<reference evidence="3" key="1">
    <citation type="submission" date="2010-04" db="EMBL/GenBank/DDBJ databases">
        <title>Complete genome sequence of Nitrosococcus halophilus Nc4, a salt-adapted, aerobic obligate ammonia-oxidizing sulfur purple bacterium.</title>
        <authorList>
            <consortium name="US DOE Joint Genome Institute"/>
            <person name="Campbell M.A."/>
            <person name="Malfatti S.A."/>
            <person name="Chain P.S.G."/>
            <person name="Heidelberg J.F."/>
            <person name="Ward B.B."/>
            <person name="Klotz M.G."/>
        </authorList>
    </citation>
    <scope>NUCLEOTIDE SEQUENCE [LARGE SCALE GENOMIC DNA]</scope>
    <source>
        <strain evidence="3">Nc4</strain>
    </source>
</reference>
<dbReference type="RefSeq" id="WP_013034244.1">
    <property type="nucleotide sequence ID" value="NC_013960.1"/>
</dbReference>
<organism evidence="2 3">
    <name type="scientific">Nitrosococcus halophilus (strain Nc4)</name>
    <dbReference type="NCBI Taxonomy" id="472759"/>
    <lineage>
        <taxon>Bacteria</taxon>
        <taxon>Pseudomonadati</taxon>
        <taxon>Pseudomonadota</taxon>
        <taxon>Gammaproteobacteria</taxon>
        <taxon>Chromatiales</taxon>
        <taxon>Chromatiaceae</taxon>
        <taxon>Nitrosococcus</taxon>
    </lineage>
</organism>
<dbReference type="InterPro" id="IPR023459">
    <property type="entry name" value="Tscrpt_elong_fac_GreA/B_fam"/>
</dbReference>
<accession>D5C0S2</accession>
<dbReference type="EMBL" id="CP001798">
    <property type="protein sequence ID" value="ADE16395.1"/>
    <property type="molecule type" value="Genomic_DNA"/>
</dbReference>
<keyword evidence="2" id="KW-0648">Protein biosynthesis</keyword>
<dbReference type="Gene3D" id="3.10.50.30">
    <property type="entry name" value="Transcription elongation factor, GreA/GreB, C-terminal domain"/>
    <property type="match status" value="1"/>
</dbReference>
<name>D5C0S2_NITHN</name>
<keyword evidence="2" id="KW-0251">Elongation factor</keyword>
<dbReference type="GO" id="GO:0070063">
    <property type="term" value="F:RNA polymerase binding"/>
    <property type="evidence" value="ECO:0007669"/>
    <property type="project" value="InterPro"/>
</dbReference>
<evidence type="ECO:0000313" key="3">
    <source>
        <dbReference type="Proteomes" id="UP000001844"/>
    </source>
</evidence>
<dbReference type="KEGG" id="nhl:Nhal_3360"/>
<dbReference type="PANTHER" id="PTHR30437">
    <property type="entry name" value="TRANSCRIPTION ELONGATION FACTOR GREA"/>
    <property type="match status" value="1"/>
</dbReference>
<dbReference type="GO" id="GO:0003746">
    <property type="term" value="F:translation elongation factor activity"/>
    <property type="evidence" value="ECO:0007669"/>
    <property type="project" value="UniProtKB-KW"/>
</dbReference>
<dbReference type="GO" id="GO:0003677">
    <property type="term" value="F:DNA binding"/>
    <property type="evidence" value="ECO:0007669"/>
    <property type="project" value="InterPro"/>
</dbReference>
<dbReference type="eggNOG" id="COG0782">
    <property type="taxonomic scope" value="Bacteria"/>
</dbReference>
<dbReference type="PANTHER" id="PTHR30437:SF5">
    <property type="entry name" value="REGULATOR OF NUCLEOSIDE DIPHOSPHATE KINASE"/>
    <property type="match status" value="1"/>
</dbReference>
<dbReference type="GO" id="GO:0006354">
    <property type="term" value="P:DNA-templated transcription elongation"/>
    <property type="evidence" value="ECO:0007669"/>
    <property type="project" value="TreeGrafter"/>
</dbReference>
<sequence>MLNKENFILTDLDAHRIRKLPLETMLAHKIDYAIVVPVGHISSNIVTMHSRVIYLDGKTGIRREVELVYPKEANSDTGKISVLAPIGSALLGLSVGQATDWVFPSGEVRSLRVERILFQPPYSHLAKAS</sequence>
<dbReference type="GO" id="GO:0032784">
    <property type="term" value="P:regulation of DNA-templated transcription elongation"/>
    <property type="evidence" value="ECO:0007669"/>
    <property type="project" value="InterPro"/>
</dbReference>
<dbReference type="AlphaFoldDB" id="D5C0S2"/>
<protein>
    <submittedName>
        <fullName evidence="2">Transcription elongation factor</fullName>
    </submittedName>
</protein>
<feature type="domain" description="Transcription elongation factor GreA/GreB C-terminal" evidence="1">
    <location>
        <begin position="43"/>
        <end position="116"/>
    </location>
</feature>
<dbReference type="Proteomes" id="UP000001844">
    <property type="component" value="Chromosome"/>
</dbReference>
<gene>
    <name evidence="2" type="ordered locus">Nhal_3360</name>
</gene>
<keyword evidence="3" id="KW-1185">Reference proteome</keyword>